<reference evidence="3" key="1">
    <citation type="submission" date="2017-02" db="EMBL/GenBank/DDBJ databases">
        <authorList>
            <person name="Tafer H."/>
            <person name="Lopandic K."/>
        </authorList>
    </citation>
    <scope>NUCLEOTIDE SEQUENCE [LARGE SCALE GENOMIC DNA]</scope>
    <source>
        <strain evidence="3">CBS 366.77</strain>
    </source>
</reference>
<feature type="compositionally biased region" description="Polar residues" evidence="1">
    <location>
        <begin position="246"/>
        <end position="264"/>
    </location>
</feature>
<dbReference type="Proteomes" id="UP000266188">
    <property type="component" value="Unassembled WGS sequence"/>
</dbReference>
<feature type="region of interest" description="Disordered" evidence="1">
    <location>
        <begin position="170"/>
        <end position="656"/>
    </location>
</feature>
<feature type="compositionally biased region" description="Basic and acidic residues" evidence="1">
    <location>
        <begin position="465"/>
        <end position="488"/>
    </location>
</feature>
<feature type="compositionally biased region" description="Polar residues" evidence="1">
    <location>
        <begin position="34"/>
        <end position="57"/>
    </location>
</feature>
<feature type="compositionally biased region" description="Basic residues" evidence="1">
    <location>
        <begin position="421"/>
        <end position="430"/>
    </location>
</feature>
<evidence type="ECO:0000256" key="1">
    <source>
        <dbReference type="SAM" id="MobiDB-lite"/>
    </source>
</evidence>
<evidence type="ECO:0000313" key="3">
    <source>
        <dbReference type="Proteomes" id="UP000266188"/>
    </source>
</evidence>
<feature type="region of interest" description="Disordered" evidence="1">
    <location>
        <begin position="1"/>
        <end position="90"/>
    </location>
</feature>
<feature type="compositionally biased region" description="Basic residues" evidence="1">
    <location>
        <begin position="301"/>
        <end position="311"/>
    </location>
</feature>
<accession>A0A3A3A1F4</accession>
<name>A0A3A3A1F4_9EURO</name>
<dbReference type="OrthoDB" id="5404794at2759"/>
<protein>
    <submittedName>
        <fullName evidence="2">Uncharacterized protein</fullName>
    </submittedName>
</protein>
<comment type="caution">
    <text evidence="2">The sequence shown here is derived from an EMBL/GenBank/DDBJ whole genome shotgun (WGS) entry which is preliminary data.</text>
</comment>
<feature type="compositionally biased region" description="Basic residues" evidence="1">
    <location>
        <begin position="516"/>
        <end position="526"/>
    </location>
</feature>
<feature type="compositionally biased region" description="Polar residues" evidence="1">
    <location>
        <begin position="193"/>
        <end position="207"/>
    </location>
</feature>
<feature type="compositionally biased region" description="Polar residues" evidence="1">
    <location>
        <begin position="350"/>
        <end position="377"/>
    </location>
</feature>
<keyword evidence="3" id="KW-1185">Reference proteome</keyword>
<sequence length="673" mass="73577">MSPDRVIQDSDGEVDSLPDDRGPLSPAPEPGQPEDSTINEPTHNSINHYEPQISNPDVNFDQFIQFQDTTQTQVSSSQQRREERWIPSSGVEVGGSIGAVMSEIGHAQKRLFDDELPSTAQGVESMQSDLQYEGDDQRVGGMGDGNRNALEYGYGYDPDPNQVGVIPDTHNPGLQLEEFPGNQPNAIPPVDGVNNSLSNYDYSQPDPSFNIFDSVKQSTDSIDHLPSLAHGDKEQTSYKSPHRSKSMQPSSYSPHDTEPFSSMISPKLSRSRTENDTSYSHSAGSTGAEVSVSSVAEMPPAKKKRGRKRKHTSEDQGDGEICNKAEKQKPGRPPSKSEARTEQSDDKVSENQQQTVREAEIKNSTSDSNGLSVSANSAEMPATGDEMQVVEVTIPKDPTPCKHSQGKEVGFAEPEKPAKEPKKKKLKRGKTTSVTLKKTYESDVEDDVIWIDERPLNGNSTNDQSVHDSNHQDPLSDSKASEIEKRNSEPAATIEESQDVKPIDSAPVQTEPHPPAPKKRGRKRKRTSEQIAAEEANESNSVQEHPQPDAPSTVEITDTANPPNPLEEINPEKERPNQDDHNPPRSASPAKQPELRPESPVLSPPANPATELPPTTPQKQTKPISNPSTADKENSLKKGPGSHSPISGTSKVPYRVGLSRRARIAPLLKVVRR</sequence>
<dbReference type="AlphaFoldDB" id="A0A3A3A1F4"/>
<feature type="compositionally biased region" description="Polar residues" evidence="1">
    <location>
        <begin position="276"/>
        <end position="285"/>
    </location>
</feature>
<gene>
    <name evidence="2" type="ORF">PHISCL_03681</name>
</gene>
<feature type="compositionally biased region" description="Basic and acidic residues" evidence="1">
    <location>
        <begin position="570"/>
        <end position="583"/>
    </location>
</feature>
<feature type="compositionally biased region" description="Low complexity" evidence="1">
    <location>
        <begin position="60"/>
        <end position="78"/>
    </location>
</feature>
<evidence type="ECO:0000313" key="2">
    <source>
        <dbReference type="EMBL" id="RJE23975.1"/>
    </source>
</evidence>
<dbReference type="EMBL" id="MVGC01000098">
    <property type="protein sequence ID" value="RJE23975.1"/>
    <property type="molecule type" value="Genomic_DNA"/>
</dbReference>
<proteinExistence type="predicted"/>
<organism evidence="2 3">
    <name type="scientific">Aspergillus sclerotialis</name>
    <dbReference type="NCBI Taxonomy" id="2070753"/>
    <lineage>
        <taxon>Eukaryota</taxon>
        <taxon>Fungi</taxon>
        <taxon>Dikarya</taxon>
        <taxon>Ascomycota</taxon>
        <taxon>Pezizomycotina</taxon>
        <taxon>Eurotiomycetes</taxon>
        <taxon>Eurotiomycetidae</taxon>
        <taxon>Eurotiales</taxon>
        <taxon>Aspergillaceae</taxon>
        <taxon>Aspergillus</taxon>
        <taxon>Aspergillus subgen. Polypaecilum</taxon>
    </lineage>
</organism>
<feature type="compositionally biased region" description="Basic and acidic residues" evidence="1">
    <location>
        <begin position="321"/>
        <end position="349"/>
    </location>
</feature>